<keyword evidence="1" id="KW-0132">Cell division</keyword>
<gene>
    <name evidence="3" type="ORF">LUZ63_020715</name>
</gene>
<comment type="caution">
    <text evidence="3">The sequence shown here is derived from an EMBL/GenBank/DDBJ whole genome shotgun (WGS) entry which is preliminary data.</text>
</comment>
<dbReference type="EMBL" id="JAMQYH010000043">
    <property type="protein sequence ID" value="KAJ1684146.1"/>
    <property type="molecule type" value="Genomic_DNA"/>
</dbReference>
<dbReference type="Proteomes" id="UP001151287">
    <property type="component" value="Unassembled WGS sequence"/>
</dbReference>
<dbReference type="InterPro" id="IPR006776">
    <property type="entry name" value="SsgB"/>
</dbReference>
<evidence type="ECO:0000256" key="2">
    <source>
        <dbReference type="ARBA" id="ARBA00023306"/>
    </source>
</evidence>
<organism evidence="3 4">
    <name type="scientific">Rhynchospora breviuscula</name>
    <dbReference type="NCBI Taxonomy" id="2022672"/>
    <lineage>
        <taxon>Eukaryota</taxon>
        <taxon>Viridiplantae</taxon>
        <taxon>Streptophyta</taxon>
        <taxon>Embryophyta</taxon>
        <taxon>Tracheophyta</taxon>
        <taxon>Spermatophyta</taxon>
        <taxon>Magnoliopsida</taxon>
        <taxon>Liliopsida</taxon>
        <taxon>Poales</taxon>
        <taxon>Cyperaceae</taxon>
        <taxon>Cyperoideae</taxon>
        <taxon>Rhynchosporeae</taxon>
        <taxon>Rhynchospora</taxon>
    </lineage>
</organism>
<evidence type="ECO:0000313" key="3">
    <source>
        <dbReference type="EMBL" id="KAJ1684146.1"/>
    </source>
</evidence>
<dbReference type="AlphaFoldDB" id="A0A9P9Z935"/>
<evidence type="ECO:0000313" key="4">
    <source>
        <dbReference type="Proteomes" id="UP001151287"/>
    </source>
</evidence>
<protein>
    <recommendedName>
        <fullName evidence="5">Sporulation and cell division protein SsgA</fullName>
    </recommendedName>
</protein>
<dbReference type="Pfam" id="PF04686">
    <property type="entry name" value="SsgA"/>
    <property type="match status" value="1"/>
</dbReference>
<evidence type="ECO:0008006" key="5">
    <source>
        <dbReference type="Google" id="ProtNLM"/>
    </source>
</evidence>
<evidence type="ECO:0000256" key="1">
    <source>
        <dbReference type="ARBA" id="ARBA00022618"/>
    </source>
</evidence>
<proteinExistence type="predicted"/>
<reference evidence="3" key="1">
    <citation type="journal article" date="2022" name="Cell">
        <title>Repeat-based holocentromeres influence genome architecture and karyotype evolution.</title>
        <authorList>
            <person name="Hofstatter P.G."/>
            <person name="Thangavel G."/>
            <person name="Lux T."/>
            <person name="Neumann P."/>
            <person name="Vondrak T."/>
            <person name="Novak P."/>
            <person name="Zhang M."/>
            <person name="Costa L."/>
            <person name="Castellani M."/>
            <person name="Scott A."/>
            <person name="Toegelov H."/>
            <person name="Fuchs J."/>
            <person name="Mata-Sucre Y."/>
            <person name="Dias Y."/>
            <person name="Vanzela A.L.L."/>
            <person name="Huettel B."/>
            <person name="Almeida C.C.S."/>
            <person name="Simkova H."/>
            <person name="Souza G."/>
            <person name="Pedrosa-Harand A."/>
            <person name="Macas J."/>
            <person name="Mayer K.F.X."/>
            <person name="Houben A."/>
            <person name="Marques A."/>
        </authorList>
    </citation>
    <scope>NUCLEOTIDE SEQUENCE</scope>
    <source>
        <strain evidence="3">RhyBre1mFocal</strain>
    </source>
</reference>
<sequence>MWSNPAASAVVPEWLVVRDVTRDDPPRGFPRHHPNTLEDWPVNPDASAHVIHEAVSLDLLGDAGHEGQLDAELRFDSRDPYAMSVVFQTSPAVTWTFGRDLLIRGLYEPCGEGDVQVWPGVTHDGTAVALIEFTSPDGSVVTQVDLRSCHAFVARMLAAVPEGAEADHVDLDAVLEALLGGSTDLSV</sequence>
<keyword evidence="2" id="KW-0131">Cell cycle</keyword>
<dbReference type="InterPro" id="IPR038658">
    <property type="entry name" value="SsgB_sf"/>
</dbReference>
<accession>A0A9P9Z935</accession>
<name>A0A9P9Z935_9POAL</name>
<keyword evidence="4" id="KW-1185">Reference proteome</keyword>
<dbReference type="Gene3D" id="2.30.31.20">
    <property type="entry name" value="Sporulation-specific cell division protein SsgB"/>
    <property type="match status" value="1"/>
</dbReference>
<dbReference type="GO" id="GO:0051301">
    <property type="term" value="P:cell division"/>
    <property type="evidence" value="ECO:0007669"/>
    <property type="project" value="UniProtKB-KW"/>
</dbReference>